<feature type="transmembrane region" description="Helical" evidence="5">
    <location>
        <begin position="382"/>
        <end position="403"/>
    </location>
</feature>
<dbReference type="VEuPathDB" id="VectorBase:HLOH_058182"/>
<feature type="transmembrane region" description="Helical" evidence="5">
    <location>
        <begin position="323"/>
        <end position="341"/>
    </location>
</feature>
<feature type="transmembrane region" description="Helical" evidence="5">
    <location>
        <begin position="256"/>
        <end position="280"/>
    </location>
</feature>
<reference evidence="6 7" key="1">
    <citation type="journal article" date="2020" name="Cell">
        <title>Large-Scale Comparative Analyses of Tick Genomes Elucidate Their Genetic Diversity and Vector Capacities.</title>
        <authorList>
            <consortium name="Tick Genome and Microbiome Consortium (TIGMIC)"/>
            <person name="Jia N."/>
            <person name="Wang J."/>
            <person name="Shi W."/>
            <person name="Du L."/>
            <person name="Sun Y."/>
            <person name="Zhan W."/>
            <person name="Jiang J.F."/>
            <person name="Wang Q."/>
            <person name="Zhang B."/>
            <person name="Ji P."/>
            <person name="Bell-Sakyi L."/>
            <person name="Cui X.M."/>
            <person name="Yuan T.T."/>
            <person name="Jiang B.G."/>
            <person name="Yang W.F."/>
            <person name="Lam T.T."/>
            <person name="Chang Q.C."/>
            <person name="Ding S.J."/>
            <person name="Wang X.J."/>
            <person name="Zhu J.G."/>
            <person name="Ruan X.D."/>
            <person name="Zhao L."/>
            <person name="Wei J.T."/>
            <person name="Ye R.Z."/>
            <person name="Que T.C."/>
            <person name="Du C.H."/>
            <person name="Zhou Y.H."/>
            <person name="Cheng J.X."/>
            <person name="Dai P.F."/>
            <person name="Guo W.B."/>
            <person name="Han X.H."/>
            <person name="Huang E.J."/>
            <person name="Li L.F."/>
            <person name="Wei W."/>
            <person name="Gao Y.C."/>
            <person name="Liu J.Z."/>
            <person name="Shao H.Z."/>
            <person name="Wang X."/>
            <person name="Wang C.C."/>
            <person name="Yang T.C."/>
            <person name="Huo Q.B."/>
            <person name="Li W."/>
            <person name="Chen H.Y."/>
            <person name="Chen S.E."/>
            <person name="Zhou L.G."/>
            <person name="Ni X.B."/>
            <person name="Tian J.H."/>
            <person name="Sheng Y."/>
            <person name="Liu T."/>
            <person name="Pan Y.S."/>
            <person name="Xia L.Y."/>
            <person name="Li J."/>
            <person name="Zhao F."/>
            <person name="Cao W.C."/>
        </authorList>
    </citation>
    <scope>NUCLEOTIDE SEQUENCE [LARGE SCALE GENOMIC DNA]</scope>
    <source>
        <strain evidence="6">HaeL-2018</strain>
    </source>
</reference>
<feature type="transmembrane region" description="Helical" evidence="5">
    <location>
        <begin position="409"/>
        <end position="432"/>
    </location>
</feature>
<organism evidence="6 7">
    <name type="scientific">Haemaphysalis longicornis</name>
    <name type="common">Bush tick</name>
    <dbReference type="NCBI Taxonomy" id="44386"/>
    <lineage>
        <taxon>Eukaryota</taxon>
        <taxon>Metazoa</taxon>
        <taxon>Ecdysozoa</taxon>
        <taxon>Arthropoda</taxon>
        <taxon>Chelicerata</taxon>
        <taxon>Arachnida</taxon>
        <taxon>Acari</taxon>
        <taxon>Parasitiformes</taxon>
        <taxon>Ixodida</taxon>
        <taxon>Ixodoidea</taxon>
        <taxon>Ixodidae</taxon>
        <taxon>Haemaphysalinae</taxon>
        <taxon>Haemaphysalis</taxon>
    </lineage>
</organism>
<dbReference type="EMBL" id="JABSTR010002973">
    <property type="protein sequence ID" value="KAH9384715.1"/>
    <property type="molecule type" value="Genomic_DNA"/>
</dbReference>
<dbReference type="OrthoDB" id="6512734at2759"/>
<keyword evidence="1 5" id="KW-0812">Transmembrane</keyword>
<sequence length="461" mass="50013">MEGTDKPPEPEQHGSSRKERPMLTYEPIVAPTDTKPASVASLAAQPAPALHRKWEHEHLDWHSDSLFAAAGGTAHHASRRDRLFKAVQTIVVHASFFGAVAFVLLNFLLAMACLGVSYIDTLLPYQLLFGLGGFALGAISVLGVLWTSALWREASGFLVRTLTFTFCLGCVLGPLLSEPFITDRSIVTGDSAIPAPLSDLNNLEDKDFIYVGYAYWLISVYAFCVAFLALVAMFVDPGHQDLRDMESQCPVLPCSGFVVLLFFYLAACLAVETLSSQLVAPFALLLGHNKTAATYVTSLFWAAFTAVRGVAIACFPQRGSFDALLFCNAVLVAATGFSAFFGPQTRLLWIGTAVVGACMAPSMPSALLLLHDYSGVSISRFALAMLVACASSSFPPLCVGAKLERQPMLFHQALAALSTVALVLALIGKILLRRIAIEERYVRLPTDDIRRPSYKALKRRE</sequence>
<dbReference type="InterPro" id="IPR036259">
    <property type="entry name" value="MFS_trans_sf"/>
</dbReference>
<dbReference type="Proteomes" id="UP000821853">
    <property type="component" value="Unassembled WGS sequence"/>
</dbReference>
<keyword evidence="3 5" id="KW-0472">Membrane</keyword>
<protein>
    <submittedName>
        <fullName evidence="6">Uncharacterized protein</fullName>
    </submittedName>
</protein>
<evidence type="ECO:0000256" key="2">
    <source>
        <dbReference type="ARBA" id="ARBA00022989"/>
    </source>
</evidence>
<evidence type="ECO:0000313" key="7">
    <source>
        <dbReference type="Proteomes" id="UP000821853"/>
    </source>
</evidence>
<feature type="transmembrane region" description="Helical" evidence="5">
    <location>
        <begin position="125"/>
        <end position="145"/>
    </location>
</feature>
<evidence type="ECO:0000313" key="6">
    <source>
        <dbReference type="EMBL" id="KAH9384715.1"/>
    </source>
</evidence>
<gene>
    <name evidence="6" type="ORF">HPB48_026725</name>
</gene>
<feature type="transmembrane region" description="Helical" evidence="5">
    <location>
        <begin position="292"/>
        <end position="311"/>
    </location>
</feature>
<proteinExistence type="predicted"/>
<dbReference type="PANTHER" id="PTHR23121">
    <property type="entry name" value="SODIUM-DEPENDENT GLUCOSE TRANSPORTER 1"/>
    <property type="match status" value="1"/>
</dbReference>
<dbReference type="AlphaFoldDB" id="A0A9J6HAH6"/>
<evidence type="ECO:0000256" key="5">
    <source>
        <dbReference type="SAM" id="Phobius"/>
    </source>
</evidence>
<dbReference type="PANTHER" id="PTHR23121:SF9">
    <property type="entry name" value="SODIUM-DEPENDENT GLUCOSE TRANSPORTER 1"/>
    <property type="match status" value="1"/>
</dbReference>
<evidence type="ECO:0000256" key="4">
    <source>
        <dbReference type="SAM" id="MobiDB-lite"/>
    </source>
</evidence>
<evidence type="ECO:0000256" key="3">
    <source>
        <dbReference type="ARBA" id="ARBA00023136"/>
    </source>
</evidence>
<comment type="caution">
    <text evidence="6">The sequence shown here is derived from an EMBL/GenBank/DDBJ whole genome shotgun (WGS) entry which is preliminary data.</text>
</comment>
<feature type="transmembrane region" description="Helical" evidence="5">
    <location>
        <begin position="157"/>
        <end position="176"/>
    </location>
</feature>
<feature type="compositionally biased region" description="Basic and acidic residues" evidence="4">
    <location>
        <begin position="1"/>
        <end position="21"/>
    </location>
</feature>
<feature type="transmembrane region" description="Helical" evidence="5">
    <location>
        <begin position="90"/>
        <end position="119"/>
    </location>
</feature>
<name>A0A9J6HAH6_HAELO</name>
<feature type="transmembrane region" description="Helical" evidence="5">
    <location>
        <begin position="347"/>
        <end position="370"/>
    </location>
</feature>
<accession>A0A9J6HAH6</accession>
<feature type="transmembrane region" description="Helical" evidence="5">
    <location>
        <begin position="213"/>
        <end position="235"/>
    </location>
</feature>
<evidence type="ECO:0000256" key="1">
    <source>
        <dbReference type="ARBA" id="ARBA00022692"/>
    </source>
</evidence>
<feature type="region of interest" description="Disordered" evidence="4">
    <location>
        <begin position="1"/>
        <end position="24"/>
    </location>
</feature>
<dbReference type="OMA" id="YINIFNI"/>
<keyword evidence="7" id="KW-1185">Reference proteome</keyword>
<dbReference type="SUPFAM" id="SSF103473">
    <property type="entry name" value="MFS general substrate transporter"/>
    <property type="match status" value="1"/>
</dbReference>
<keyword evidence="2 5" id="KW-1133">Transmembrane helix</keyword>